<evidence type="ECO:0000256" key="1">
    <source>
        <dbReference type="SAM" id="Phobius"/>
    </source>
</evidence>
<dbReference type="InterPro" id="IPR051681">
    <property type="entry name" value="Ser/Thr_Kinases-Pseudokinases"/>
</dbReference>
<dbReference type="PRINTS" id="PR00109">
    <property type="entry name" value="TYRKINASE"/>
</dbReference>
<dbReference type="Proteomes" id="UP000332933">
    <property type="component" value="Unassembled WGS sequence"/>
</dbReference>
<dbReference type="GO" id="GO:0004674">
    <property type="term" value="F:protein serine/threonine kinase activity"/>
    <property type="evidence" value="ECO:0007669"/>
    <property type="project" value="TreeGrafter"/>
</dbReference>
<dbReference type="PROSITE" id="PS00108">
    <property type="entry name" value="PROTEIN_KINASE_ST"/>
    <property type="match status" value="1"/>
</dbReference>
<gene>
    <name evidence="5" type="primary">Aste57867_9425</name>
    <name evidence="4" type="ORF">As57867_009389</name>
    <name evidence="5" type="ORF">ASTE57867_9425</name>
</gene>
<dbReference type="GO" id="GO:0005524">
    <property type="term" value="F:ATP binding"/>
    <property type="evidence" value="ECO:0007669"/>
    <property type="project" value="InterPro"/>
</dbReference>
<dbReference type="PANTHER" id="PTHR44329:SF214">
    <property type="entry name" value="PROTEIN KINASE DOMAIN-CONTAINING PROTEIN"/>
    <property type="match status" value="1"/>
</dbReference>
<dbReference type="InterPro" id="IPR008271">
    <property type="entry name" value="Ser/Thr_kinase_AS"/>
</dbReference>
<dbReference type="EMBL" id="VJMH01005141">
    <property type="protein sequence ID" value="KAF0700039.1"/>
    <property type="molecule type" value="Genomic_DNA"/>
</dbReference>
<organism evidence="5 6">
    <name type="scientific">Aphanomyces stellatus</name>
    <dbReference type="NCBI Taxonomy" id="120398"/>
    <lineage>
        <taxon>Eukaryota</taxon>
        <taxon>Sar</taxon>
        <taxon>Stramenopiles</taxon>
        <taxon>Oomycota</taxon>
        <taxon>Saprolegniomycetes</taxon>
        <taxon>Saprolegniales</taxon>
        <taxon>Verrucalvaceae</taxon>
        <taxon>Aphanomyces</taxon>
    </lineage>
</organism>
<feature type="signal peptide" evidence="2">
    <location>
        <begin position="1"/>
        <end position="16"/>
    </location>
</feature>
<keyword evidence="1" id="KW-0472">Membrane</keyword>
<reference evidence="4" key="2">
    <citation type="submission" date="2019-06" db="EMBL/GenBank/DDBJ databases">
        <title>Genomics analysis of Aphanomyces spp. identifies a new class of oomycete effector associated with host adaptation.</title>
        <authorList>
            <person name="Gaulin E."/>
        </authorList>
    </citation>
    <scope>NUCLEOTIDE SEQUENCE</scope>
    <source>
        <strain evidence="4">CBS 578.67</strain>
    </source>
</reference>
<dbReference type="PROSITE" id="PS50011">
    <property type="entry name" value="PROTEIN_KINASE_DOM"/>
    <property type="match status" value="1"/>
</dbReference>
<keyword evidence="6" id="KW-1185">Reference proteome</keyword>
<dbReference type="Gene3D" id="2.60.20.10">
    <property type="entry name" value="Crystallins"/>
    <property type="match status" value="1"/>
</dbReference>
<dbReference type="SMART" id="SM00220">
    <property type="entry name" value="S_TKc"/>
    <property type="match status" value="1"/>
</dbReference>
<dbReference type="InterPro" id="IPR011009">
    <property type="entry name" value="Kinase-like_dom_sf"/>
</dbReference>
<keyword evidence="1" id="KW-0812">Transmembrane</keyword>
<dbReference type="InterPro" id="IPR001245">
    <property type="entry name" value="Ser-Thr/Tyr_kinase_cat_dom"/>
</dbReference>
<evidence type="ECO:0000256" key="2">
    <source>
        <dbReference type="SAM" id="SignalP"/>
    </source>
</evidence>
<feature type="domain" description="Protein kinase" evidence="3">
    <location>
        <begin position="749"/>
        <end position="1011"/>
    </location>
</feature>
<feature type="transmembrane region" description="Helical" evidence="1">
    <location>
        <begin position="683"/>
        <end position="705"/>
    </location>
</feature>
<dbReference type="SUPFAM" id="SSF49695">
    <property type="entry name" value="gamma-Crystallin-like"/>
    <property type="match status" value="1"/>
</dbReference>
<dbReference type="SUPFAM" id="SSF56112">
    <property type="entry name" value="Protein kinase-like (PK-like)"/>
    <property type="match status" value="1"/>
</dbReference>
<keyword evidence="2" id="KW-0732">Signal</keyword>
<sequence length="1021" mass="112999">MDGFVALYIFILGVFASEKAGAAVTSTTFKHTARTRHSTGLCRYRHLPDRMRSVLLRLLVLATAVGRATSAGPDLSLYTLKLYQVTNFGGTPGLFQAGDNRPTFDAKSGASAIIPSTIAMKIYTNKNFEGSYSFLVRNATDLGLVHTFESFKVITRADMFATMRNDSRYDPTKALLCSVYETSEVKDTCLPLGAGDSVSDLIMRGCSWNTTILNIPPTLLVQSYQYPNFRGPMTLQRNSVDAPFGSLVVLPQSDTNTSNLGPALPPGAPAVTFYQTTASDSPVFAVKVNEVVPSMIILRPVLSRWFRGLDLPPGVVLVTYDQPSFQGNVQVYRDPKFYAVGDVGFNFASVQSFKVFPVSGVPDLPPPPQVQAAATCLDVTNTMRAFTLGEYPLLEPWTCYSALVVPPGLAVVAYDRTWLLGNSTVWRNATAGGDWKEWFSRMRSMAVVVDTAAPTSNDASSPARYAKLTMDRTRDLPAPPVMYLKYGDEMPVVDVWEKMPCDIVNGCYVQIATPNDTLVVFYPDYNFQGAPKVFDVNFANFTSRYKSYRVIASSTPGGGQSNATAFVGCHTPWSISAPIFMKAGDQITSLIFPWDHSIANCTVPQGLVVRAYSKASFKGRCVALTETTVLGRAWSNSVRSLQVSTTSDNRTCVDDDDNVERLARDQQRMVEIAKQEQQTKSTIVGTALSIAGCIVVMACVSVLVLRRRHNQKDHYAHRRPRKSSVVEPKVYSALKWGDLDLMKLYEPEIDNLSLIATGATGRIYHGTFLGRDVAVKRMLTAKPPPAEVQRFIDEMLFMGTLHSCPYIVRFEGAMWTQPRDLAAVMEYMDLGDLRHYLAKTTPESFLWSSKLSCARSVAEALFFLHSQHMIHRDLKSRNVLLDSERGTKLGDFGSSKEIIYGNTMTAAVGTVRWMAPEMLLFKEYTAAVDIFSFGALLSEINTHQVPYADIDGVRNMPDDVIVGRVIHEGLRPSFRDDCPEWYRTLALQCMASDPDARPKATEIIYILKKNLRTTSDTLSID</sequence>
<evidence type="ECO:0000313" key="4">
    <source>
        <dbReference type="EMBL" id="KAF0700039.1"/>
    </source>
</evidence>
<dbReference type="Gene3D" id="1.10.510.10">
    <property type="entry name" value="Transferase(Phosphotransferase) domain 1"/>
    <property type="match status" value="1"/>
</dbReference>
<dbReference type="Pfam" id="PF07714">
    <property type="entry name" value="PK_Tyr_Ser-Thr"/>
    <property type="match status" value="1"/>
</dbReference>
<proteinExistence type="predicted"/>
<evidence type="ECO:0000313" key="6">
    <source>
        <dbReference type="Proteomes" id="UP000332933"/>
    </source>
</evidence>
<dbReference type="EMBL" id="CAADRA010005162">
    <property type="protein sequence ID" value="VFT86305.1"/>
    <property type="molecule type" value="Genomic_DNA"/>
</dbReference>
<keyword evidence="1" id="KW-1133">Transmembrane helix</keyword>
<name>A0A485KMY2_9STRA</name>
<dbReference type="OrthoDB" id="192267at2759"/>
<dbReference type="InterPro" id="IPR011024">
    <property type="entry name" value="G_crystallin-like"/>
</dbReference>
<dbReference type="Gene3D" id="3.30.200.20">
    <property type="entry name" value="Phosphorylase Kinase, domain 1"/>
    <property type="match status" value="1"/>
</dbReference>
<evidence type="ECO:0000259" key="3">
    <source>
        <dbReference type="PROSITE" id="PS50011"/>
    </source>
</evidence>
<accession>A0A485KMY2</accession>
<evidence type="ECO:0000313" key="5">
    <source>
        <dbReference type="EMBL" id="VFT86305.1"/>
    </source>
</evidence>
<dbReference type="InterPro" id="IPR000719">
    <property type="entry name" value="Prot_kinase_dom"/>
</dbReference>
<protein>
    <submittedName>
        <fullName evidence="5">Aste57867_9425 protein</fullName>
    </submittedName>
</protein>
<dbReference type="AlphaFoldDB" id="A0A485KMY2"/>
<feature type="chain" id="PRO_5033436978" evidence="2">
    <location>
        <begin position="17"/>
        <end position="1021"/>
    </location>
</feature>
<dbReference type="PANTHER" id="PTHR44329">
    <property type="entry name" value="SERINE/THREONINE-PROTEIN KINASE TNNI3K-RELATED"/>
    <property type="match status" value="1"/>
</dbReference>
<reference evidence="5 6" key="1">
    <citation type="submission" date="2019-03" db="EMBL/GenBank/DDBJ databases">
        <authorList>
            <person name="Gaulin E."/>
            <person name="Dumas B."/>
        </authorList>
    </citation>
    <scope>NUCLEOTIDE SEQUENCE [LARGE SCALE GENOMIC DNA]</scope>
    <source>
        <strain evidence="5">CBS 568.67</strain>
    </source>
</reference>